<dbReference type="InterPro" id="IPR036678">
    <property type="entry name" value="MutS_con_dom_sf"/>
</dbReference>
<evidence type="ECO:0000256" key="1">
    <source>
        <dbReference type="SAM" id="MobiDB-lite"/>
    </source>
</evidence>
<dbReference type="InterPro" id="IPR007860">
    <property type="entry name" value="DNA_mmatch_repair_MutS_con_dom"/>
</dbReference>
<proteinExistence type="predicted"/>
<dbReference type="SUPFAM" id="SSF53150">
    <property type="entry name" value="DNA repair protein MutS, domain II"/>
    <property type="match status" value="1"/>
</dbReference>
<dbReference type="Gene3D" id="3.30.420.110">
    <property type="entry name" value="MutS, connector domain"/>
    <property type="match status" value="1"/>
</dbReference>
<organism evidence="4 5">
    <name type="scientific">Nothophoma quercina</name>
    <dbReference type="NCBI Taxonomy" id="749835"/>
    <lineage>
        <taxon>Eukaryota</taxon>
        <taxon>Fungi</taxon>
        <taxon>Dikarya</taxon>
        <taxon>Ascomycota</taxon>
        <taxon>Pezizomycotina</taxon>
        <taxon>Dothideomycetes</taxon>
        <taxon>Pleosporomycetidae</taxon>
        <taxon>Pleosporales</taxon>
        <taxon>Pleosporineae</taxon>
        <taxon>Didymellaceae</taxon>
        <taxon>Nothophoma</taxon>
    </lineage>
</organism>
<dbReference type="Pfam" id="PF05188">
    <property type="entry name" value="MutS_II"/>
    <property type="match status" value="1"/>
</dbReference>
<evidence type="ECO:0000313" key="4">
    <source>
        <dbReference type="EMBL" id="KAL1610969.1"/>
    </source>
</evidence>
<feature type="domain" description="DNA mismatch repair protein MutS clamp" evidence="3">
    <location>
        <begin position="226"/>
        <end position="316"/>
    </location>
</feature>
<accession>A0ABR3S2R3</accession>
<dbReference type="EMBL" id="JAKIXB020000002">
    <property type="protein sequence ID" value="KAL1610969.1"/>
    <property type="molecule type" value="Genomic_DNA"/>
</dbReference>
<gene>
    <name evidence="4" type="primary">MSH4_2</name>
    <name evidence="4" type="ORF">SLS59_000606</name>
</gene>
<dbReference type="Pfam" id="PF05190">
    <property type="entry name" value="MutS_IV"/>
    <property type="match status" value="1"/>
</dbReference>
<evidence type="ECO:0000259" key="2">
    <source>
        <dbReference type="Pfam" id="PF05188"/>
    </source>
</evidence>
<keyword evidence="5" id="KW-1185">Reference proteome</keyword>
<evidence type="ECO:0000313" key="5">
    <source>
        <dbReference type="Proteomes" id="UP001521222"/>
    </source>
</evidence>
<dbReference type="Gene3D" id="1.10.1420.10">
    <property type="match status" value="1"/>
</dbReference>
<comment type="caution">
    <text evidence="4">The sequence shown here is derived from an EMBL/GenBank/DDBJ whole genome shotgun (WGS) entry which is preliminary data.</text>
</comment>
<feature type="region of interest" description="Disordered" evidence="1">
    <location>
        <begin position="1"/>
        <end position="49"/>
    </location>
</feature>
<dbReference type="InterPro" id="IPR007861">
    <property type="entry name" value="DNA_mismatch_repair_MutS_clamp"/>
</dbReference>
<dbReference type="Proteomes" id="UP001521222">
    <property type="component" value="Unassembled WGS sequence"/>
</dbReference>
<protein>
    <submittedName>
        <fullName evidence="4">MutS protein msh4</fullName>
    </submittedName>
</protein>
<feature type="domain" description="DNA mismatch repair protein MutS connector" evidence="2">
    <location>
        <begin position="59"/>
        <end position="180"/>
    </location>
</feature>
<dbReference type="InterPro" id="IPR036187">
    <property type="entry name" value="DNA_mismatch_repair_MutS_sf"/>
</dbReference>
<name>A0ABR3S2R3_9PLEO</name>
<feature type="compositionally biased region" description="Low complexity" evidence="1">
    <location>
        <begin position="8"/>
        <end position="47"/>
    </location>
</feature>
<dbReference type="SUPFAM" id="SSF48334">
    <property type="entry name" value="DNA repair protein MutS, domain III"/>
    <property type="match status" value="1"/>
</dbReference>
<evidence type="ECO:0000259" key="3">
    <source>
        <dbReference type="Pfam" id="PF05190"/>
    </source>
</evidence>
<reference evidence="4 5" key="1">
    <citation type="submission" date="2024-02" db="EMBL/GenBank/DDBJ databases">
        <title>De novo assembly and annotation of 12 fungi associated with fruit tree decline syndrome in Ontario, Canada.</title>
        <authorList>
            <person name="Sulman M."/>
            <person name="Ellouze W."/>
            <person name="Ilyukhin E."/>
        </authorList>
    </citation>
    <scope>NUCLEOTIDE SEQUENCE [LARGE SCALE GENOMIC DNA]</scope>
    <source>
        <strain evidence="4 5">M97-236</strain>
    </source>
</reference>
<sequence length="324" mass="36276">MVRPSRPSTSYTSASTSYDYGDYTTTTSRPRTRPGTGRPSTARPRTGASTIARVESQRVVCAVAESRGISPTVGLAFVNLDTGEAVLCQINDSQTYVRTVHKLTVYAPSEILIVATAASPKSKLFSIVEENLEDIGCKITLLDRRYWADSTGYEYIQTLAFKEDIEAIKISVQGIYYAICCVAALCAPENVLPIQDLINEMINEDTTYAKQPLELRNQRTYAVKSGVNGLLDVARTTYKEATEDAYQHCTELGQEYDIQLNLKYENARQFYIKIPSTELDGRGLPPIFTNVIRRRNNIECQTLELMKRNQKINVSHQEVILMSV</sequence>